<organism evidence="5 6">
    <name type="scientific">Methylobacterium frigidaeris</name>
    <dbReference type="NCBI Taxonomy" id="2038277"/>
    <lineage>
        <taxon>Bacteria</taxon>
        <taxon>Pseudomonadati</taxon>
        <taxon>Pseudomonadota</taxon>
        <taxon>Alphaproteobacteria</taxon>
        <taxon>Hyphomicrobiales</taxon>
        <taxon>Methylobacteriaceae</taxon>
        <taxon>Methylobacterium</taxon>
    </lineage>
</organism>
<dbReference type="GO" id="GO:0008654">
    <property type="term" value="P:phospholipid biosynthetic process"/>
    <property type="evidence" value="ECO:0007669"/>
    <property type="project" value="InterPro"/>
</dbReference>
<dbReference type="AlphaFoldDB" id="A0AA37HGC2"/>
<reference evidence="5" key="2">
    <citation type="submission" date="2021-08" db="EMBL/GenBank/DDBJ databases">
        <authorList>
            <person name="Tani A."/>
            <person name="Ola A."/>
            <person name="Ogura Y."/>
            <person name="Katsura K."/>
            <person name="Hayashi T."/>
        </authorList>
    </citation>
    <scope>NUCLEOTIDE SEQUENCE</scope>
    <source>
        <strain evidence="5">JCM 32048</strain>
    </source>
</reference>
<accession>A0AA37HGC2</accession>
<dbReference type="GO" id="GO:0004609">
    <property type="term" value="F:phosphatidylserine decarboxylase activity"/>
    <property type="evidence" value="ECO:0007669"/>
    <property type="project" value="InterPro"/>
</dbReference>
<keyword evidence="2" id="KW-0865">Zymogen</keyword>
<reference evidence="5" key="1">
    <citation type="journal article" date="2016" name="Front. Microbiol.">
        <title>Genome Sequence of the Piezophilic, Mesophilic Sulfate-Reducing Bacterium Desulfovibrio indicus J2T.</title>
        <authorList>
            <person name="Cao J."/>
            <person name="Maignien L."/>
            <person name="Shao Z."/>
            <person name="Alain K."/>
            <person name="Jebbar M."/>
        </authorList>
    </citation>
    <scope>NUCLEOTIDE SEQUENCE</scope>
    <source>
        <strain evidence="5">JCM 32048</strain>
    </source>
</reference>
<keyword evidence="1" id="KW-0210">Decarboxylase</keyword>
<evidence type="ECO:0000256" key="4">
    <source>
        <dbReference type="ARBA" id="ARBA00023317"/>
    </source>
</evidence>
<evidence type="ECO:0000313" key="6">
    <source>
        <dbReference type="Proteomes" id="UP001055286"/>
    </source>
</evidence>
<evidence type="ECO:0000256" key="2">
    <source>
        <dbReference type="ARBA" id="ARBA00023145"/>
    </source>
</evidence>
<sequence length="314" mass="36090">MAADPKPLKLWDRDKGKAVEEFMPDHQTTYETRPLRAPGQWLRATPLFDKLYALYQDAPWTRRSIAPFVREYHINMSEFEERRYRSYADWFVREFKPGRRRFPDDPSRMGAPAEARYFGWEQFGPDQRFPVKGQSLAAADILGNAERAKPFLGGPVLLMRLSPVDYHHVHYPDNGRTLDHERLGHSIWTVSWTAVQNKPDIYIRNERQVNILQTEHFGRLGFVEFGALTVGRIVQRHPLDRPFRRGAQKSVFKFGGSAVAIFGEPGAWRPCDDILEHTPEGMETIVRLGEPVAEKLLSDPDLRVPSPGLAGDNQ</sequence>
<keyword evidence="3" id="KW-0456">Lyase</keyword>
<dbReference type="InterPro" id="IPR003817">
    <property type="entry name" value="PS_Dcarbxylase"/>
</dbReference>
<dbReference type="Proteomes" id="UP001055286">
    <property type="component" value="Unassembled WGS sequence"/>
</dbReference>
<evidence type="ECO:0000256" key="1">
    <source>
        <dbReference type="ARBA" id="ARBA00022793"/>
    </source>
</evidence>
<dbReference type="Pfam" id="PF02666">
    <property type="entry name" value="PS_Dcarbxylase"/>
    <property type="match status" value="1"/>
</dbReference>
<proteinExistence type="predicted"/>
<evidence type="ECO:0000256" key="3">
    <source>
        <dbReference type="ARBA" id="ARBA00023239"/>
    </source>
</evidence>
<evidence type="ECO:0000313" key="5">
    <source>
        <dbReference type="EMBL" id="GJD65536.1"/>
    </source>
</evidence>
<name>A0AA37HGC2_9HYPH</name>
<dbReference type="EMBL" id="BPQJ01000042">
    <property type="protein sequence ID" value="GJD65536.1"/>
    <property type="molecule type" value="Genomic_DNA"/>
</dbReference>
<comment type="caution">
    <text evidence="5">The sequence shown here is derived from an EMBL/GenBank/DDBJ whole genome shotgun (WGS) entry which is preliminary data.</text>
</comment>
<gene>
    <name evidence="5" type="primary">PSD2</name>
    <name evidence="5" type="ORF">MPEAHAMD_5731</name>
</gene>
<dbReference type="PANTHER" id="PTHR10067:SF17">
    <property type="entry name" value="PHOSPHATIDYLSERINE DECARBOXYLASE PROENZYME 2"/>
    <property type="match status" value="1"/>
</dbReference>
<dbReference type="PANTHER" id="PTHR10067">
    <property type="entry name" value="PHOSPHATIDYLSERINE DECARBOXYLASE"/>
    <property type="match status" value="1"/>
</dbReference>
<protein>
    <submittedName>
        <fullName evidence="5">Phosphatidylserine decarboxylase proenzyme 2</fullName>
    </submittedName>
</protein>
<keyword evidence="6" id="KW-1185">Reference proteome</keyword>
<keyword evidence="4" id="KW-0670">Pyruvate</keyword>